<protein>
    <recommendedName>
        <fullName evidence="10">Tyr recombinase domain-containing protein</fullName>
    </recommendedName>
</protein>
<gene>
    <name evidence="8" type="ORF">PDESU_01176</name>
</gene>
<dbReference type="GO" id="GO:0003677">
    <property type="term" value="F:DNA binding"/>
    <property type="evidence" value="ECO:0007669"/>
    <property type="project" value="UniProtKB-UniRule"/>
</dbReference>
<name>A0A6C2TYD5_PONDE</name>
<feature type="domain" description="Tyr recombinase" evidence="6">
    <location>
        <begin position="192"/>
        <end position="469"/>
    </location>
</feature>
<reference evidence="8 9" key="1">
    <citation type="submission" date="2019-04" db="EMBL/GenBank/DDBJ databases">
        <authorList>
            <person name="Van Vliet M D."/>
        </authorList>
    </citation>
    <scope>NUCLEOTIDE SEQUENCE [LARGE SCALE GENOMIC DNA]</scope>
    <source>
        <strain evidence="8 9">F1</strain>
    </source>
</reference>
<dbReference type="RefSeq" id="WP_136078270.1">
    <property type="nucleotide sequence ID" value="NZ_CAAHFG010000001.1"/>
</dbReference>
<sequence length="519" mass="58734">MGLAIRKDSKWWYGRYYVDGKEFVKRLNVEVSGERPSKLSLEGDKAFERSRIKAEEALNVLLADVHSNKTEEQRAQAVYEARAGSKLRKYKLSDLSKIWLEKPRKRAPSEEHRKQCISKLEKFSGFIELHYPKVSRVDQVRYDHVKAFLDHLEEDGVTAETWNKYLSVIRSVLRRVGVPAAADIITKDADTVFREPYSIEELNAILDKAKSDSLIFSLVVTAACTAMRRKDCCYLLWESIDFEERFITVKTSKTGVTVDIPMADLLADLVEGQKGNGSTYVFPDAKELYESDPTAITRRFKQVLRLAGFGKAPVEYKADAYTLDELKEKSEELYAGNKLKHVLDVVEAYCSGLSMRKSAERAGVTISTASLYLNDLESATGKAIIRGKARTVDDGAGQRRGEIRRSRKNGKLAASIRDFHSFRTTWVTLALMNGMPIETVRKVTGHQTADIVTKHYFRPHRAELKKAMQKSLPGLLTSSSSILAPNEQALEELRAIGRKMDKSEILRRVDEAISLLERK</sequence>
<dbReference type="Pfam" id="PF00589">
    <property type="entry name" value="Phage_integrase"/>
    <property type="match status" value="1"/>
</dbReference>
<evidence type="ECO:0000256" key="3">
    <source>
        <dbReference type="ARBA" id="ARBA00023125"/>
    </source>
</evidence>
<comment type="similarity">
    <text evidence="1">Belongs to the 'phage' integrase family.</text>
</comment>
<evidence type="ECO:0000259" key="6">
    <source>
        <dbReference type="PROSITE" id="PS51898"/>
    </source>
</evidence>
<dbReference type="InterPro" id="IPR004107">
    <property type="entry name" value="Integrase_SAM-like_N"/>
</dbReference>
<dbReference type="Pfam" id="PF02899">
    <property type="entry name" value="Phage_int_SAM_1"/>
    <property type="match status" value="1"/>
</dbReference>
<dbReference type="AlphaFoldDB" id="A0A6C2TYD5"/>
<keyword evidence="2" id="KW-0229">DNA integration</keyword>
<evidence type="ECO:0000313" key="8">
    <source>
        <dbReference type="EMBL" id="VGO12623.1"/>
    </source>
</evidence>
<dbReference type="InterPro" id="IPR011010">
    <property type="entry name" value="DNA_brk_join_enz"/>
</dbReference>
<dbReference type="Gene3D" id="1.10.443.10">
    <property type="entry name" value="Intergrase catalytic core"/>
    <property type="match status" value="1"/>
</dbReference>
<dbReference type="Gene3D" id="1.10.150.130">
    <property type="match status" value="1"/>
</dbReference>
<keyword evidence="9" id="KW-1185">Reference proteome</keyword>
<evidence type="ECO:0008006" key="10">
    <source>
        <dbReference type="Google" id="ProtNLM"/>
    </source>
</evidence>
<dbReference type="SUPFAM" id="SSF56349">
    <property type="entry name" value="DNA breaking-rejoining enzymes"/>
    <property type="match status" value="2"/>
</dbReference>
<dbReference type="EMBL" id="CAAHFG010000001">
    <property type="protein sequence ID" value="VGO12623.1"/>
    <property type="molecule type" value="Genomic_DNA"/>
</dbReference>
<keyword evidence="4" id="KW-0233">DNA recombination</keyword>
<dbReference type="PROSITE" id="PS51898">
    <property type="entry name" value="TYR_RECOMBINASE"/>
    <property type="match status" value="1"/>
</dbReference>
<dbReference type="InterPro" id="IPR044068">
    <property type="entry name" value="CB"/>
</dbReference>
<dbReference type="InterPro" id="IPR013762">
    <property type="entry name" value="Integrase-like_cat_sf"/>
</dbReference>
<evidence type="ECO:0000259" key="7">
    <source>
        <dbReference type="PROSITE" id="PS51900"/>
    </source>
</evidence>
<dbReference type="PANTHER" id="PTHR30349">
    <property type="entry name" value="PHAGE INTEGRASE-RELATED"/>
    <property type="match status" value="1"/>
</dbReference>
<dbReference type="PANTHER" id="PTHR30349:SF41">
    <property type="entry name" value="INTEGRASE_RECOMBINASE PROTEIN MJ0367-RELATED"/>
    <property type="match status" value="1"/>
</dbReference>
<organism evidence="8 9">
    <name type="scientific">Pontiella desulfatans</name>
    <dbReference type="NCBI Taxonomy" id="2750659"/>
    <lineage>
        <taxon>Bacteria</taxon>
        <taxon>Pseudomonadati</taxon>
        <taxon>Kiritimatiellota</taxon>
        <taxon>Kiritimatiellia</taxon>
        <taxon>Kiritimatiellales</taxon>
        <taxon>Pontiellaceae</taxon>
        <taxon>Pontiella</taxon>
    </lineage>
</organism>
<proteinExistence type="inferred from homology"/>
<evidence type="ECO:0000256" key="1">
    <source>
        <dbReference type="ARBA" id="ARBA00008857"/>
    </source>
</evidence>
<evidence type="ECO:0000256" key="5">
    <source>
        <dbReference type="PROSITE-ProRule" id="PRU01248"/>
    </source>
</evidence>
<feature type="domain" description="Core-binding (CB)" evidence="7">
    <location>
        <begin position="90"/>
        <end position="177"/>
    </location>
</feature>
<keyword evidence="3 5" id="KW-0238">DNA-binding</keyword>
<dbReference type="Proteomes" id="UP000366872">
    <property type="component" value="Unassembled WGS sequence"/>
</dbReference>
<dbReference type="InterPro" id="IPR010998">
    <property type="entry name" value="Integrase_recombinase_N"/>
</dbReference>
<dbReference type="InterPro" id="IPR002104">
    <property type="entry name" value="Integrase_catalytic"/>
</dbReference>
<dbReference type="GO" id="GO:0015074">
    <property type="term" value="P:DNA integration"/>
    <property type="evidence" value="ECO:0007669"/>
    <property type="project" value="UniProtKB-KW"/>
</dbReference>
<dbReference type="GO" id="GO:0006310">
    <property type="term" value="P:DNA recombination"/>
    <property type="evidence" value="ECO:0007669"/>
    <property type="project" value="UniProtKB-KW"/>
</dbReference>
<dbReference type="InterPro" id="IPR050090">
    <property type="entry name" value="Tyrosine_recombinase_XerCD"/>
</dbReference>
<evidence type="ECO:0000256" key="4">
    <source>
        <dbReference type="ARBA" id="ARBA00023172"/>
    </source>
</evidence>
<evidence type="ECO:0000256" key="2">
    <source>
        <dbReference type="ARBA" id="ARBA00022908"/>
    </source>
</evidence>
<evidence type="ECO:0000313" key="9">
    <source>
        <dbReference type="Proteomes" id="UP000366872"/>
    </source>
</evidence>
<dbReference type="PROSITE" id="PS51900">
    <property type="entry name" value="CB"/>
    <property type="match status" value="1"/>
</dbReference>
<accession>A0A6C2TYD5</accession>